<reference evidence="1" key="1">
    <citation type="submission" date="2021-02" db="EMBL/GenBank/DDBJ databases">
        <authorList>
            <person name="Nowell W R."/>
        </authorList>
    </citation>
    <scope>NUCLEOTIDE SEQUENCE</scope>
</reference>
<evidence type="ECO:0000313" key="1">
    <source>
        <dbReference type="EMBL" id="CAF1378508.1"/>
    </source>
</evidence>
<proteinExistence type="predicted"/>
<accession>A0A815JIX2</accession>
<organism evidence="1 3">
    <name type="scientific">Rotaria sordida</name>
    <dbReference type="NCBI Taxonomy" id="392033"/>
    <lineage>
        <taxon>Eukaryota</taxon>
        <taxon>Metazoa</taxon>
        <taxon>Spiralia</taxon>
        <taxon>Gnathifera</taxon>
        <taxon>Rotifera</taxon>
        <taxon>Eurotatoria</taxon>
        <taxon>Bdelloidea</taxon>
        <taxon>Philodinida</taxon>
        <taxon>Philodinidae</taxon>
        <taxon>Rotaria</taxon>
    </lineage>
</organism>
<protein>
    <submittedName>
        <fullName evidence="1">Uncharacterized protein</fullName>
    </submittedName>
</protein>
<sequence>MNELQDNTDGDTEKNADLIKINELIDRLDLCTSLPEQNSDTYEINNILSALKDHLTNPSIKNRLISNEQIQKHQLPIIFIRFCKISITFSSSLSKYLLFMTVMLHIWNMICSKLGELIQNEILSAKEYYTIAMDGLSFPAKLVEWLNMISKRNISSDPLDSLIVAISNISQCEEENYCTKSDSCRVEATYAIKLKIPIIALYIDENYPAEPWLDIHLTGLHAKFGKKPFAERIARLATYITARNTSLESMEPLQTQTGHSSHEVFIPSTVKEDNSSLKVKVPETNIEYSMPKTSPCTWSKAEIRAWWCTERTLIPQLCTFYDGEALCVYAQIFLNLYQQNPLTHLQNLRKQSKREHSVDFYDDHYANMVSSMMWIAKQNENDKHAVNKNSTSVLCVLL</sequence>
<dbReference type="EMBL" id="CAJOBE010004136">
    <property type="protein sequence ID" value="CAF3917953.1"/>
    <property type="molecule type" value="Genomic_DNA"/>
</dbReference>
<evidence type="ECO:0000313" key="2">
    <source>
        <dbReference type="EMBL" id="CAF3917953.1"/>
    </source>
</evidence>
<dbReference type="EMBL" id="CAJNOU010003232">
    <property type="protein sequence ID" value="CAF1378508.1"/>
    <property type="molecule type" value="Genomic_DNA"/>
</dbReference>
<dbReference type="Proteomes" id="UP000663874">
    <property type="component" value="Unassembled WGS sequence"/>
</dbReference>
<dbReference type="Proteomes" id="UP000663889">
    <property type="component" value="Unassembled WGS sequence"/>
</dbReference>
<evidence type="ECO:0000313" key="3">
    <source>
        <dbReference type="Proteomes" id="UP000663889"/>
    </source>
</evidence>
<dbReference type="AlphaFoldDB" id="A0A815JIX2"/>
<comment type="caution">
    <text evidence="1">The sequence shown here is derived from an EMBL/GenBank/DDBJ whole genome shotgun (WGS) entry which is preliminary data.</text>
</comment>
<gene>
    <name evidence="2" type="ORF">FNK824_LOCUS21455</name>
    <name evidence="1" type="ORF">SEV965_LOCUS30285</name>
</gene>
<name>A0A815JIX2_9BILA</name>